<reference evidence="2 3" key="1">
    <citation type="journal article" date="2019" name="Emerg. Microbes Infect.">
        <title>Comprehensive subspecies identification of 175 nontuberculous mycobacteria species based on 7547 genomic profiles.</title>
        <authorList>
            <person name="Matsumoto Y."/>
            <person name="Kinjo T."/>
            <person name="Motooka D."/>
            <person name="Nabeya D."/>
            <person name="Jung N."/>
            <person name="Uechi K."/>
            <person name="Horii T."/>
            <person name="Iida T."/>
            <person name="Fujita J."/>
            <person name="Nakamura S."/>
        </authorList>
    </citation>
    <scope>NUCLEOTIDE SEQUENCE [LARGE SCALE GENOMIC DNA]</scope>
    <source>
        <strain evidence="2 3">JCM 6396</strain>
    </source>
</reference>
<evidence type="ECO:0000313" key="2">
    <source>
        <dbReference type="EMBL" id="BBX15825.1"/>
    </source>
</evidence>
<protein>
    <submittedName>
        <fullName evidence="2">Uncharacterized protein</fullName>
    </submittedName>
</protein>
<proteinExistence type="predicted"/>
<accession>A0A7I7JVE7</accession>
<evidence type="ECO:0000313" key="3">
    <source>
        <dbReference type="Proteomes" id="UP000467006"/>
    </source>
</evidence>
<dbReference type="Proteomes" id="UP000467006">
    <property type="component" value="Chromosome"/>
</dbReference>
<dbReference type="EMBL" id="AP022563">
    <property type="protein sequence ID" value="BBX15825.1"/>
    <property type="molecule type" value="Genomic_DNA"/>
</dbReference>
<dbReference type="KEGG" id="mdu:MDUV_06850"/>
<gene>
    <name evidence="2" type="ORF">MDUV_06850</name>
</gene>
<evidence type="ECO:0000256" key="1">
    <source>
        <dbReference type="SAM" id="MobiDB-lite"/>
    </source>
</evidence>
<name>A0A7I7JVE7_9MYCO</name>
<sequence>MPVYIRAAPVYSGTGTRFPGRLFLNGRSGRSSARPQLPQPTAYRGARHIGQMGGPSSGILISPVTSNPNRM</sequence>
<organism evidence="2 3">
    <name type="scientific">Mycolicibacterium duvalii</name>
    <dbReference type="NCBI Taxonomy" id="39688"/>
    <lineage>
        <taxon>Bacteria</taxon>
        <taxon>Bacillati</taxon>
        <taxon>Actinomycetota</taxon>
        <taxon>Actinomycetes</taxon>
        <taxon>Mycobacteriales</taxon>
        <taxon>Mycobacteriaceae</taxon>
        <taxon>Mycolicibacterium</taxon>
    </lineage>
</organism>
<keyword evidence="3" id="KW-1185">Reference proteome</keyword>
<feature type="region of interest" description="Disordered" evidence="1">
    <location>
        <begin position="46"/>
        <end position="71"/>
    </location>
</feature>
<dbReference type="AlphaFoldDB" id="A0A7I7JVE7"/>